<evidence type="ECO:0000313" key="4">
    <source>
        <dbReference type="Proteomes" id="UP001519343"/>
    </source>
</evidence>
<feature type="domain" description="Amidohydrolase-related" evidence="2">
    <location>
        <begin position="14"/>
        <end position="357"/>
    </location>
</feature>
<dbReference type="Gene3D" id="3.20.20.140">
    <property type="entry name" value="Metal-dependent hydrolases"/>
    <property type="match status" value="1"/>
</dbReference>
<evidence type="ECO:0000256" key="1">
    <source>
        <dbReference type="ARBA" id="ARBA00023239"/>
    </source>
</evidence>
<dbReference type="GO" id="GO:0016787">
    <property type="term" value="F:hydrolase activity"/>
    <property type="evidence" value="ECO:0007669"/>
    <property type="project" value="UniProtKB-KW"/>
</dbReference>
<dbReference type="PANTHER" id="PTHR21240">
    <property type="entry name" value="2-AMINO-3-CARBOXYLMUCONATE-6-SEMIALDEHYDE DECARBOXYLASE"/>
    <property type="match status" value="1"/>
</dbReference>
<dbReference type="Pfam" id="PF04909">
    <property type="entry name" value="Amidohydro_2"/>
    <property type="match status" value="1"/>
</dbReference>
<dbReference type="InterPro" id="IPR006680">
    <property type="entry name" value="Amidohydro-rel"/>
</dbReference>
<proteinExistence type="predicted"/>
<dbReference type="Proteomes" id="UP001519343">
    <property type="component" value="Unassembled WGS sequence"/>
</dbReference>
<dbReference type="RefSeq" id="WP_209812259.1">
    <property type="nucleotide sequence ID" value="NZ_JAGGKT010000018.1"/>
</dbReference>
<organism evidence="3 4">
    <name type="scientific">Ammoniphilus resinae</name>
    <dbReference type="NCBI Taxonomy" id="861532"/>
    <lineage>
        <taxon>Bacteria</taxon>
        <taxon>Bacillati</taxon>
        <taxon>Bacillota</taxon>
        <taxon>Bacilli</taxon>
        <taxon>Bacillales</taxon>
        <taxon>Paenibacillaceae</taxon>
        <taxon>Aneurinibacillus group</taxon>
        <taxon>Ammoniphilus</taxon>
    </lineage>
</organism>
<dbReference type="SUPFAM" id="SSF51556">
    <property type="entry name" value="Metallo-dependent hydrolases"/>
    <property type="match status" value="1"/>
</dbReference>
<protein>
    <submittedName>
        <fullName evidence="3">TIM-barrel fold metal-dependent hydrolase</fullName>
    </submittedName>
</protein>
<comment type="caution">
    <text evidence="3">The sequence shown here is derived from an EMBL/GenBank/DDBJ whole genome shotgun (WGS) entry which is preliminary data.</text>
</comment>
<name>A0ABS4GVF4_9BACL</name>
<keyword evidence="3" id="KW-0378">Hydrolase</keyword>
<dbReference type="InterPro" id="IPR032466">
    <property type="entry name" value="Metal_Hydrolase"/>
</dbReference>
<reference evidence="3 4" key="1">
    <citation type="submission" date="2021-03" db="EMBL/GenBank/DDBJ databases">
        <title>Genomic Encyclopedia of Type Strains, Phase IV (KMG-IV): sequencing the most valuable type-strain genomes for metagenomic binning, comparative biology and taxonomic classification.</title>
        <authorList>
            <person name="Goeker M."/>
        </authorList>
    </citation>
    <scope>NUCLEOTIDE SEQUENCE [LARGE SCALE GENOMIC DNA]</scope>
    <source>
        <strain evidence="3 4">DSM 24738</strain>
    </source>
</reference>
<sequence length="357" mass="41126">MEKDLAVKTRTGVIDCDVHHAVPSMAALYPYLSERWRDYVKEHNIKSLEPNYYPRGNPLSARPGSEPSPGALPGSDLGLLQRQVLEPWSVQYAILHCLYGVQMIHNEDLAAQLAQAVNDWQVAEWLEKDSRLRASIVVPSQNPLRAAEEIHRVGKHPGFVQVLLLVRSEKPYGKRYYWPIYEAAEQYGLTVGIHAGGVTGYPIMPVGWPSHYIEDYVSHAQAFQSQLISLVSEGVFVKFPRLRVVMMESGFTWVPSLMWRFDKNWKGLRREIPWVDRLPSEVMRDHIRFTLQPLDEPPKPEILLKVIEQMGSDEMLLFSSDYPHWHYDEREEALPAGLPVDLERKILFENARAVYRF</sequence>
<evidence type="ECO:0000313" key="3">
    <source>
        <dbReference type="EMBL" id="MBP1934253.1"/>
    </source>
</evidence>
<gene>
    <name evidence="3" type="ORF">J2Z37_004272</name>
</gene>
<keyword evidence="4" id="KW-1185">Reference proteome</keyword>
<dbReference type="InterPro" id="IPR032465">
    <property type="entry name" value="ACMSD"/>
</dbReference>
<accession>A0ABS4GVF4</accession>
<evidence type="ECO:0000259" key="2">
    <source>
        <dbReference type="Pfam" id="PF04909"/>
    </source>
</evidence>
<keyword evidence="1" id="KW-0456">Lyase</keyword>
<dbReference type="PANTHER" id="PTHR21240:SF28">
    <property type="entry name" value="ISO-OROTATE DECARBOXYLASE (EUROFUNG)"/>
    <property type="match status" value="1"/>
</dbReference>
<dbReference type="EMBL" id="JAGGKT010000018">
    <property type="protein sequence ID" value="MBP1934253.1"/>
    <property type="molecule type" value="Genomic_DNA"/>
</dbReference>